<keyword evidence="2" id="KW-1185">Reference proteome</keyword>
<comment type="caution">
    <text evidence="1">The sequence shown here is derived from an EMBL/GenBank/DDBJ whole genome shotgun (WGS) entry which is preliminary data.</text>
</comment>
<organism evidence="1 2">
    <name type="scientific">Brevundimonas balnearis</name>
    <dbReference type="NCBI Taxonomy" id="1572858"/>
    <lineage>
        <taxon>Bacteria</taxon>
        <taxon>Pseudomonadati</taxon>
        <taxon>Pseudomonadota</taxon>
        <taxon>Alphaproteobacteria</taxon>
        <taxon>Caulobacterales</taxon>
        <taxon>Caulobacteraceae</taxon>
        <taxon>Brevundimonas</taxon>
    </lineage>
</organism>
<proteinExistence type="predicted"/>
<gene>
    <name evidence="1" type="ORF">ACFFGE_06710</name>
</gene>
<dbReference type="RefSeq" id="WP_376835476.1">
    <property type="nucleotide sequence ID" value="NZ_JBHLSW010000004.1"/>
</dbReference>
<sequence length="168" mass="18908">MMGLAEMLEAEKRIRPLPAWRPVDSGGRFRWRAEISIGDATVEGLVLHARTLATEPGRDVSFVLEHGPAGQSSVRIDRIDWKPLTPHANKGVGRPEIRWDIYPGSHRHPYYENLKADGELRTGNLPVAVDIEESLPTFESLVAFVAKIYRIEGLEFLQPPPWSEDLFG</sequence>
<name>A0ABV6R275_9CAUL</name>
<evidence type="ECO:0000313" key="1">
    <source>
        <dbReference type="EMBL" id="MFC0633566.1"/>
    </source>
</evidence>
<dbReference type="Proteomes" id="UP001589906">
    <property type="component" value="Unassembled WGS sequence"/>
</dbReference>
<protein>
    <submittedName>
        <fullName evidence="1">Uncharacterized protein</fullName>
    </submittedName>
</protein>
<reference evidence="1 2" key="1">
    <citation type="submission" date="2024-09" db="EMBL/GenBank/DDBJ databases">
        <authorList>
            <person name="Sun Q."/>
            <person name="Mori K."/>
        </authorList>
    </citation>
    <scope>NUCLEOTIDE SEQUENCE [LARGE SCALE GENOMIC DNA]</scope>
    <source>
        <strain evidence="1 2">NCAIM B.02621</strain>
    </source>
</reference>
<dbReference type="EMBL" id="JBHLSW010000004">
    <property type="protein sequence ID" value="MFC0633566.1"/>
    <property type="molecule type" value="Genomic_DNA"/>
</dbReference>
<evidence type="ECO:0000313" key="2">
    <source>
        <dbReference type="Proteomes" id="UP001589906"/>
    </source>
</evidence>
<accession>A0ABV6R275</accession>